<evidence type="ECO:0000313" key="3">
    <source>
        <dbReference type="Proteomes" id="UP000317303"/>
    </source>
</evidence>
<dbReference type="InterPro" id="IPR021401">
    <property type="entry name" value="DUF3040"/>
</dbReference>
<evidence type="ECO:0000313" key="2">
    <source>
        <dbReference type="EMBL" id="TWH22730.1"/>
    </source>
</evidence>
<evidence type="ECO:0000256" key="1">
    <source>
        <dbReference type="SAM" id="Phobius"/>
    </source>
</evidence>
<gene>
    <name evidence="2" type="ORF">JD82_04620</name>
</gene>
<reference evidence="2 3" key="1">
    <citation type="submission" date="2019-07" db="EMBL/GenBank/DDBJ databases">
        <title>R&amp;d 2014.</title>
        <authorList>
            <person name="Klenk H.-P."/>
        </authorList>
    </citation>
    <scope>NUCLEOTIDE SEQUENCE [LARGE SCALE GENOMIC DNA]</scope>
    <source>
        <strain evidence="2 3">DSM 43194</strain>
    </source>
</reference>
<keyword evidence="1" id="KW-0812">Transmembrane</keyword>
<sequence>MLSRREREELERIGGRLYHDDPELAKAFGRGAPPRRWAGARVLRRGLDLFAAVLIVLGLVTLNFGLVLLAAIVLVIAAFAHVQGWGEWPVSGERGTEPPAAAE</sequence>
<keyword evidence="1" id="KW-1133">Transmembrane helix</keyword>
<name>A0A660CGY3_9PSEU</name>
<accession>A0A660CGY3</accession>
<feature type="transmembrane region" description="Helical" evidence="1">
    <location>
        <begin position="49"/>
        <end position="82"/>
    </location>
</feature>
<dbReference type="Pfam" id="PF11239">
    <property type="entry name" value="DUF3040"/>
    <property type="match status" value="1"/>
</dbReference>
<comment type="caution">
    <text evidence="2">The sequence shown here is derived from an EMBL/GenBank/DDBJ whole genome shotgun (WGS) entry which is preliminary data.</text>
</comment>
<keyword evidence="3" id="KW-1185">Reference proteome</keyword>
<dbReference type="EMBL" id="VLJV01000001">
    <property type="protein sequence ID" value="TWH22730.1"/>
    <property type="molecule type" value="Genomic_DNA"/>
</dbReference>
<evidence type="ECO:0008006" key="4">
    <source>
        <dbReference type="Google" id="ProtNLM"/>
    </source>
</evidence>
<dbReference type="Proteomes" id="UP000317303">
    <property type="component" value="Unassembled WGS sequence"/>
</dbReference>
<keyword evidence="1" id="KW-0472">Membrane</keyword>
<organism evidence="2 3">
    <name type="scientific">Prauserella rugosa</name>
    <dbReference type="NCBI Taxonomy" id="43354"/>
    <lineage>
        <taxon>Bacteria</taxon>
        <taxon>Bacillati</taxon>
        <taxon>Actinomycetota</taxon>
        <taxon>Actinomycetes</taxon>
        <taxon>Pseudonocardiales</taxon>
        <taxon>Pseudonocardiaceae</taxon>
        <taxon>Prauserella</taxon>
    </lineage>
</organism>
<dbReference type="AlphaFoldDB" id="A0A660CGY3"/>
<protein>
    <recommendedName>
        <fullName evidence="4">DUF3040 family protein</fullName>
    </recommendedName>
</protein>
<dbReference type="RefSeq" id="WP_048808194.1">
    <property type="nucleotide sequence ID" value="NZ_JOIJ01000004.1"/>
</dbReference>
<proteinExistence type="predicted"/>